<dbReference type="STRING" id="1349421.OI18_11215"/>
<evidence type="ECO:0000313" key="1">
    <source>
        <dbReference type="EMBL" id="KIC94648.1"/>
    </source>
</evidence>
<comment type="caution">
    <text evidence="1">The sequence shown here is derived from an EMBL/GenBank/DDBJ whole genome shotgun (WGS) entry which is preliminary data.</text>
</comment>
<protein>
    <submittedName>
        <fullName evidence="1">Uncharacterized protein</fullName>
    </submittedName>
</protein>
<proteinExistence type="predicted"/>
<evidence type="ECO:0000313" key="2">
    <source>
        <dbReference type="Proteomes" id="UP000031408"/>
    </source>
</evidence>
<gene>
    <name evidence="1" type="ORF">OI18_11215</name>
</gene>
<name>A0A0C1LH62_9BACT</name>
<accession>A0A0C1LH62</accession>
<dbReference type="OrthoDB" id="880927at2"/>
<sequence>MSKANDNVITRNMSGMFGDQVVFRKRGRNTIACKPPVFNKGLEPTANQQEARMSFRLAQAYAKKAIKDSLVKQAYQAVASPEQSAFNVAFSDAYLAPQILGIDTEAYKGLVQDTILVRALDDFKVTGVKVAIFSVDQELLEEGDAIETDNGIDWSYTVKTVNPSLTGTIIKTTAMDLPGNKTLLDKTL</sequence>
<organism evidence="1 2">
    <name type="scientific">Flavihumibacter solisilvae</name>
    <dbReference type="NCBI Taxonomy" id="1349421"/>
    <lineage>
        <taxon>Bacteria</taxon>
        <taxon>Pseudomonadati</taxon>
        <taxon>Bacteroidota</taxon>
        <taxon>Chitinophagia</taxon>
        <taxon>Chitinophagales</taxon>
        <taxon>Chitinophagaceae</taxon>
        <taxon>Flavihumibacter</taxon>
    </lineage>
</organism>
<keyword evidence="2" id="KW-1185">Reference proteome</keyword>
<dbReference type="EMBL" id="JSVC01000011">
    <property type="protein sequence ID" value="KIC94648.1"/>
    <property type="molecule type" value="Genomic_DNA"/>
</dbReference>
<reference evidence="1 2" key="1">
    <citation type="submission" date="2014-11" db="EMBL/GenBank/DDBJ databases">
        <title>Genome sequence of Flavihumibacter solisilvae 3-3.</title>
        <authorList>
            <person name="Zhou G."/>
            <person name="Li M."/>
            <person name="Wang G."/>
        </authorList>
    </citation>
    <scope>NUCLEOTIDE SEQUENCE [LARGE SCALE GENOMIC DNA]</scope>
    <source>
        <strain evidence="1 2">3-3</strain>
    </source>
</reference>
<dbReference type="AlphaFoldDB" id="A0A0C1LH62"/>
<dbReference type="RefSeq" id="WP_039139900.1">
    <property type="nucleotide sequence ID" value="NZ_JSVC01000011.1"/>
</dbReference>
<dbReference type="Proteomes" id="UP000031408">
    <property type="component" value="Unassembled WGS sequence"/>
</dbReference>